<organism evidence="2 3">
    <name type="scientific">Candida tropicalis (strain ATCC MYA-3404 / T1)</name>
    <name type="common">Yeast</name>
    <dbReference type="NCBI Taxonomy" id="294747"/>
    <lineage>
        <taxon>Eukaryota</taxon>
        <taxon>Fungi</taxon>
        <taxon>Dikarya</taxon>
        <taxon>Ascomycota</taxon>
        <taxon>Saccharomycotina</taxon>
        <taxon>Pichiomycetes</taxon>
        <taxon>Debaryomycetaceae</taxon>
        <taxon>Candida/Lodderomyces clade</taxon>
        <taxon>Candida</taxon>
    </lineage>
</organism>
<dbReference type="KEGG" id="ctp:CTRG_03969"/>
<evidence type="ECO:0000313" key="3">
    <source>
        <dbReference type="Proteomes" id="UP000002037"/>
    </source>
</evidence>
<name>C5MCL8_CANTT</name>
<proteinExistence type="predicted"/>
<evidence type="ECO:0000256" key="1">
    <source>
        <dbReference type="SAM" id="MobiDB-lite"/>
    </source>
</evidence>
<dbReference type="VEuPathDB" id="FungiDB:CTRG_03969"/>
<gene>
    <name evidence="2" type="ORF">CTRG_03969</name>
</gene>
<dbReference type="Proteomes" id="UP000002037">
    <property type="component" value="Unassembled WGS sequence"/>
</dbReference>
<feature type="region of interest" description="Disordered" evidence="1">
    <location>
        <begin position="1"/>
        <end position="21"/>
    </location>
</feature>
<reference evidence="2 3" key="1">
    <citation type="journal article" date="2009" name="Nature">
        <title>Evolution of pathogenicity and sexual reproduction in eight Candida genomes.</title>
        <authorList>
            <person name="Butler G."/>
            <person name="Rasmussen M.D."/>
            <person name="Lin M.F."/>
            <person name="Santos M.A."/>
            <person name="Sakthikumar S."/>
            <person name="Munro C.A."/>
            <person name="Rheinbay E."/>
            <person name="Grabherr M."/>
            <person name="Forche A."/>
            <person name="Reedy J.L."/>
            <person name="Agrafioti I."/>
            <person name="Arnaud M.B."/>
            <person name="Bates S."/>
            <person name="Brown A.J."/>
            <person name="Brunke S."/>
            <person name="Costanzo M.C."/>
            <person name="Fitzpatrick D.A."/>
            <person name="de Groot P.W."/>
            <person name="Harris D."/>
            <person name="Hoyer L.L."/>
            <person name="Hube B."/>
            <person name="Klis F.M."/>
            <person name="Kodira C."/>
            <person name="Lennard N."/>
            <person name="Logue M.E."/>
            <person name="Martin R."/>
            <person name="Neiman A.M."/>
            <person name="Nikolaou E."/>
            <person name="Quail M.A."/>
            <person name="Quinn J."/>
            <person name="Santos M.C."/>
            <person name="Schmitzberger F.F."/>
            <person name="Sherlock G."/>
            <person name="Shah P."/>
            <person name="Silverstein K.A."/>
            <person name="Skrzypek M.S."/>
            <person name="Soll D."/>
            <person name="Staggs R."/>
            <person name="Stansfield I."/>
            <person name="Stumpf M.P."/>
            <person name="Sudbery P.E."/>
            <person name="Srikantha T."/>
            <person name="Zeng Q."/>
            <person name="Berman J."/>
            <person name="Berriman M."/>
            <person name="Heitman J."/>
            <person name="Gow N.A."/>
            <person name="Lorenz M.C."/>
            <person name="Birren B.W."/>
            <person name="Kellis M."/>
            <person name="Cuomo C.A."/>
        </authorList>
    </citation>
    <scope>NUCLEOTIDE SEQUENCE [LARGE SCALE GENOMIC DNA]</scope>
    <source>
        <strain evidence="3">ATCC MYA-3404 / T1</strain>
    </source>
</reference>
<dbReference type="AlphaFoldDB" id="C5MCL8"/>
<dbReference type="EMBL" id="GG692399">
    <property type="protein sequence ID" value="EER32298.1"/>
    <property type="molecule type" value="Genomic_DNA"/>
</dbReference>
<dbReference type="OrthoDB" id="4008139at2759"/>
<evidence type="ECO:0000313" key="2">
    <source>
        <dbReference type="EMBL" id="EER32298.1"/>
    </source>
</evidence>
<dbReference type="RefSeq" id="XP_002549672.1">
    <property type="nucleotide sequence ID" value="XM_002549626.1"/>
</dbReference>
<keyword evidence="3" id="KW-1185">Reference proteome</keyword>
<dbReference type="HOGENOM" id="CLU_123970_0_0_1"/>
<protein>
    <submittedName>
        <fullName evidence="2">Uncharacterized protein</fullName>
    </submittedName>
</protein>
<sequence length="160" mass="17716">MFSQSGTQTPVPSSQHGNQSQKIQFHEVLGESITWVNDWYSPNLCNNSNQLDSTISNIPTANTTTTTTTSSSSLNQTGLDDDIGTPAISDLIRLKGWHKTNINHKQSNNILNPNDILDLSKWKYFKIPVIEEPENTTNGSENEIKKVEQTGGVLGEVIKF</sequence>
<dbReference type="GeneID" id="8295817"/>
<accession>C5MCL8</accession>